<dbReference type="Proteomes" id="UP000789831">
    <property type="component" value="Unassembled WGS sequence"/>
</dbReference>
<comment type="caution">
    <text evidence="1">The sequence shown here is derived from an EMBL/GenBank/DDBJ whole genome shotgun (WGS) entry which is preliminary data.</text>
</comment>
<dbReference type="EMBL" id="CAJVPL010003883">
    <property type="protein sequence ID" value="CAG8639967.1"/>
    <property type="molecule type" value="Genomic_DNA"/>
</dbReference>
<reference evidence="1" key="1">
    <citation type="submission" date="2021-06" db="EMBL/GenBank/DDBJ databases">
        <authorList>
            <person name="Kallberg Y."/>
            <person name="Tangrot J."/>
            <person name="Rosling A."/>
        </authorList>
    </citation>
    <scope>NUCLEOTIDE SEQUENCE</scope>
    <source>
        <strain evidence="1">MT106</strain>
    </source>
</reference>
<proteinExistence type="predicted"/>
<keyword evidence="2" id="KW-1185">Reference proteome</keyword>
<gene>
    <name evidence="1" type="ORF">AGERDE_LOCUS10929</name>
</gene>
<evidence type="ECO:0000313" key="1">
    <source>
        <dbReference type="EMBL" id="CAG8639967.1"/>
    </source>
</evidence>
<protein>
    <submittedName>
        <fullName evidence="1">5392_t:CDS:1</fullName>
    </submittedName>
</protein>
<evidence type="ECO:0000313" key="2">
    <source>
        <dbReference type="Proteomes" id="UP000789831"/>
    </source>
</evidence>
<accession>A0A9N9H198</accession>
<sequence length="88" mass="9529">MSTISSFTPVIQSPVVTPASPRNIHPNPFARCQTIGTSGEIARETTTFLTCKLFVNALSKYLTVIGEEIRAPPFVVQTSVKATDHPVN</sequence>
<name>A0A9N9H198_9GLOM</name>
<dbReference type="AlphaFoldDB" id="A0A9N9H198"/>
<organism evidence="1 2">
    <name type="scientific">Ambispora gerdemannii</name>
    <dbReference type="NCBI Taxonomy" id="144530"/>
    <lineage>
        <taxon>Eukaryota</taxon>
        <taxon>Fungi</taxon>
        <taxon>Fungi incertae sedis</taxon>
        <taxon>Mucoromycota</taxon>
        <taxon>Glomeromycotina</taxon>
        <taxon>Glomeromycetes</taxon>
        <taxon>Archaeosporales</taxon>
        <taxon>Ambisporaceae</taxon>
        <taxon>Ambispora</taxon>
    </lineage>
</organism>